<keyword evidence="1" id="KW-0378">Hydrolase</keyword>
<evidence type="ECO:0000259" key="2">
    <source>
        <dbReference type="Pfam" id="PF08450"/>
    </source>
</evidence>
<dbReference type="PANTHER" id="PTHR47572">
    <property type="entry name" value="LIPOPROTEIN-RELATED"/>
    <property type="match status" value="1"/>
</dbReference>
<dbReference type="EMBL" id="JAHVHU010000020">
    <property type="protein sequence ID" value="MBY5959959.1"/>
    <property type="molecule type" value="Genomic_DNA"/>
</dbReference>
<gene>
    <name evidence="3" type="ORF">KUV50_17535</name>
</gene>
<keyword evidence="4" id="KW-1185">Reference proteome</keyword>
<evidence type="ECO:0000313" key="4">
    <source>
        <dbReference type="Proteomes" id="UP000753961"/>
    </source>
</evidence>
<accession>A0A953HRJ6</accession>
<organism evidence="3 4">
    <name type="scientific">Membranihabitans marinus</name>
    <dbReference type="NCBI Taxonomy" id="1227546"/>
    <lineage>
        <taxon>Bacteria</taxon>
        <taxon>Pseudomonadati</taxon>
        <taxon>Bacteroidota</taxon>
        <taxon>Saprospiria</taxon>
        <taxon>Saprospirales</taxon>
        <taxon>Saprospiraceae</taxon>
        <taxon>Membranihabitans</taxon>
    </lineage>
</organism>
<dbReference type="Pfam" id="PF08450">
    <property type="entry name" value="SGL"/>
    <property type="match status" value="1"/>
</dbReference>
<dbReference type="InterPro" id="IPR011042">
    <property type="entry name" value="6-blade_b-propeller_TolB-like"/>
</dbReference>
<protein>
    <submittedName>
        <fullName evidence="3">SMP-30/gluconolactonase/LRE family protein</fullName>
    </submittedName>
</protein>
<reference evidence="3" key="1">
    <citation type="submission" date="2021-06" db="EMBL/GenBank/DDBJ databases">
        <title>44 bacteria genomes isolated from Dapeng, Shenzhen.</title>
        <authorList>
            <person name="Zheng W."/>
            <person name="Yu S."/>
            <person name="Huang Y."/>
        </authorList>
    </citation>
    <scope>NUCLEOTIDE SEQUENCE</scope>
    <source>
        <strain evidence="3">DP5N28-2</strain>
    </source>
</reference>
<sequence>MNLHKIRTTFVIGFLFLWSFNLIGQSGRDLFEPSATVTKLAGDFAFTEGPAADEEGNIYFTDQPNNKIWIWTTDGELTLFTNQSGRSNGLYVDQQGRLVACADMDNDLWRYNHDTVPEILVADYQGKALNGPNDLWIRGDGGIYFTDPLYKRSYWTRDPAMQQKGQYVYFFDPENETPPTPVDRDFVRPNGVVGNPNNNLLYIADIGDDKIYSYRMKKNGQLKRKKVFAEMGADGMTIDEQGNVYLAGKGVTIFNPKGEKIGHIPVPEPWTANICFGGKNRDQLFITASTGLYVLKMNVKGMRRF</sequence>
<dbReference type="RefSeq" id="WP_222581495.1">
    <property type="nucleotide sequence ID" value="NZ_JAHVHU010000020.1"/>
</dbReference>
<dbReference type="InterPro" id="IPR013658">
    <property type="entry name" value="SGL"/>
</dbReference>
<dbReference type="Proteomes" id="UP000753961">
    <property type="component" value="Unassembled WGS sequence"/>
</dbReference>
<name>A0A953HRJ6_9BACT</name>
<dbReference type="SUPFAM" id="SSF63829">
    <property type="entry name" value="Calcium-dependent phosphotriesterase"/>
    <property type="match status" value="1"/>
</dbReference>
<dbReference type="GO" id="GO:0016787">
    <property type="term" value="F:hydrolase activity"/>
    <property type="evidence" value="ECO:0007669"/>
    <property type="project" value="UniProtKB-KW"/>
</dbReference>
<evidence type="ECO:0000313" key="3">
    <source>
        <dbReference type="EMBL" id="MBY5959959.1"/>
    </source>
</evidence>
<evidence type="ECO:0000256" key="1">
    <source>
        <dbReference type="ARBA" id="ARBA00022801"/>
    </source>
</evidence>
<dbReference type="PANTHER" id="PTHR47572:SF4">
    <property type="entry name" value="LACTONASE DRP35"/>
    <property type="match status" value="1"/>
</dbReference>
<proteinExistence type="predicted"/>
<dbReference type="Gene3D" id="2.120.10.30">
    <property type="entry name" value="TolB, C-terminal domain"/>
    <property type="match status" value="1"/>
</dbReference>
<comment type="caution">
    <text evidence="3">The sequence shown here is derived from an EMBL/GenBank/DDBJ whole genome shotgun (WGS) entry which is preliminary data.</text>
</comment>
<dbReference type="InterPro" id="IPR051262">
    <property type="entry name" value="SMP-30/CGR1_Lactonase"/>
</dbReference>
<dbReference type="AlphaFoldDB" id="A0A953HRJ6"/>
<feature type="domain" description="SMP-30/Gluconolactonase/LRE-like region" evidence="2">
    <location>
        <begin position="46"/>
        <end position="289"/>
    </location>
</feature>